<proteinExistence type="predicted"/>
<evidence type="ECO:0000313" key="2">
    <source>
        <dbReference type="Proteomes" id="UP001499978"/>
    </source>
</evidence>
<dbReference type="EMBL" id="BAAARY010000028">
    <property type="protein sequence ID" value="GAA2531724.1"/>
    <property type="molecule type" value="Genomic_DNA"/>
</dbReference>
<dbReference type="Proteomes" id="UP001499978">
    <property type="component" value="Unassembled WGS sequence"/>
</dbReference>
<name>A0ABN3NRB8_9ACTN</name>
<gene>
    <name evidence="1" type="ORF">GCM10010201_34020</name>
</gene>
<comment type="caution">
    <text evidence="1">The sequence shown here is derived from an EMBL/GenBank/DDBJ whole genome shotgun (WGS) entry which is preliminary data.</text>
</comment>
<accession>A0ABN3NRB8</accession>
<dbReference type="RefSeq" id="WP_344174310.1">
    <property type="nucleotide sequence ID" value="NZ_BAAARY010000028.1"/>
</dbReference>
<organism evidence="1 2">
    <name type="scientific">Pilimelia columellifera subsp. columellifera</name>
    <dbReference type="NCBI Taxonomy" id="706583"/>
    <lineage>
        <taxon>Bacteria</taxon>
        <taxon>Bacillati</taxon>
        <taxon>Actinomycetota</taxon>
        <taxon>Actinomycetes</taxon>
        <taxon>Micromonosporales</taxon>
        <taxon>Micromonosporaceae</taxon>
        <taxon>Pilimelia</taxon>
    </lineage>
</organism>
<keyword evidence="2" id="KW-1185">Reference proteome</keyword>
<sequence>MIGTVTDFTAEAVFASALQPSQQPTPAQVWDAVTDTVTRLGTDGCADRLAAAYGDCMTTAATRMRWARETAGALTLKTVAA</sequence>
<evidence type="ECO:0000313" key="1">
    <source>
        <dbReference type="EMBL" id="GAA2531724.1"/>
    </source>
</evidence>
<protein>
    <submittedName>
        <fullName evidence="1">Uncharacterized protein</fullName>
    </submittedName>
</protein>
<reference evidence="1 2" key="1">
    <citation type="journal article" date="2019" name="Int. J. Syst. Evol. Microbiol.">
        <title>The Global Catalogue of Microorganisms (GCM) 10K type strain sequencing project: providing services to taxonomists for standard genome sequencing and annotation.</title>
        <authorList>
            <consortium name="The Broad Institute Genomics Platform"/>
            <consortium name="The Broad Institute Genome Sequencing Center for Infectious Disease"/>
            <person name="Wu L."/>
            <person name="Ma J."/>
        </authorList>
    </citation>
    <scope>NUCLEOTIDE SEQUENCE [LARGE SCALE GENOMIC DNA]</scope>
    <source>
        <strain evidence="1 2">JCM 3367</strain>
    </source>
</reference>